<proteinExistence type="predicted"/>
<feature type="compositionally biased region" description="Polar residues" evidence="1">
    <location>
        <begin position="214"/>
        <end position="224"/>
    </location>
</feature>
<protein>
    <submittedName>
        <fullName evidence="2">Uncharacterized protein</fullName>
    </submittedName>
</protein>
<feature type="region of interest" description="Disordered" evidence="1">
    <location>
        <begin position="25"/>
        <end position="86"/>
    </location>
</feature>
<name>A0A564YWJ1_HYMDI</name>
<evidence type="ECO:0000256" key="1">
    <source>
        <dbReference type="SAM" id="MobiDB-lite"/>
    </source>
</evidence>
<feature type="compositionally biased region" description="Gly residues" evidence="1">
    <location>
        <begin position="202"/>
        <end position="212"/>
    </location>
</feature>
<dbReference type="Proteomes" id="UP000321570">
    <property type="component" value="Unassembled WGS sequence"/>
</dbReference>
<dbReference type="EMBL" id="CABIJS010000444">
    <property type="protein sequence ID" value="VUZ51615.1"/>
    <property type="molecule type" value="Genomic_DNA"/>
</dbReference>
<sequence length="363" mass="38628">MNGICHLEGATGGGGNGTATNWHMNLIPSSNEKTPAPNVTPSSNPTVTGYHQPPPPKQPALEFNHHHPTAQHHQQQANGGGGAHQTAAAAVAAAAAAQSLLESTQQQQQQHLSSIPAHPVPPPSLRESERMQSVERWINSIPLDAPIFVQTSLTQIVPITDPKSFPDELSVSDHLPSAPNNSAADGSRGVGSYDYYSQQTQVGGGQTGGGVASRGNTATASTSGNHHRHHHHQLGPPPPGGYQPGLPRAGYHGNGGGGETSLLQQQSTTAPPQLADNQGIRARSFTQRGGGGPPNRFFNDYETQFVVKLFRDFFVNGSCPSLNEVRRRIAHSQLQGRRNANSVRAKVKRLQASGRWKDFEVLP</sequence>
<feature type="compositionally biased region" description="Polar residues" evidence="1">
    <location>
        <begin position="27"/>
        <end position="49"/>
    </location>
</feature>
<gene>
    <name evidence="2" type="ORF">WMSIL1_LOCUS10240</name>
</gene>
<organism evidence="2 3">
    <name type="scientific">Hymenolepis diminuta</name>
    <name type="common">Rat tapeworm</name>
    <dbReference type="NCBI Taxonomy" id="6216"/>
    <lineage>
        <taxon>Eukaryota</taxon>
        <taxon>Metazoa</taxon>
        <taxon>Spiralia</taxon>
        <taxon>Lophotrochozoa</taxon>
        <taxon>Platyhelminthes</taxon>
        <taxon>Cestoda</taxon>
        <taxon>Eucestoda</taxon>
        <taxon>Cyclophyllidea</taxon>
        <taxon>Hymenolepididae</taxon>
        <taxon>Hymenolepis</taxon>
    </lineage>
</organism>
<evidence type="ECO:0000313" key="3">
    <source>
        <dbReference type="Proteomes" id="UP000321570"/>
    </source>
</evidence>
<feature type="region of interest" description="Disordered" evidence="1">
    <location>
        <begin position="167"/>
        <end position="278"/>
    </location>
</feature>
<reference evidence="2 3" key="1">
    <citation type="submission" date="2019-07" db="EMBL/GenBank/DDBJ databases">
        <authorList>
            <person name="Jastrzebski P J."/>
            <person name="Paukszto L."/>
            <person name="Jastrzebski P J."/>
        </authorList>
    </citation>
    <scope>NUCLEOTIDE SEQUENCE [LARGE SCALE GENOMIC DNA]</scope>
    <source>
        <strain evidence="2 3">WMS-il1</strain>
    </source>
</reference>
<feature type="region of interest" description="Disordered" evidence="1">
    <location>
        <begin position="100"/>
        <end position="131"/>
    </location>
</feature>
<keyword evidence="3" id="KW-1185">Reference proteome</keyword>
<evidence type="ECO:0000313" key="2">
    <source>
        <dbReference type="EMBL" id="VUZ51615.1"/>
    </source>
</evidence>
<feature type="compositionally biased region" description="Polar residues" evidence="1">
    <location>
        <begin position="261"/>
        <end position="271"/>
    </location>
</feature>
<accession>A0A564YWJ1</accession>
<feature type="compositionally biased region" description="Low complexity" evidence="1">
    <location>
        <begin position="100"/>
        <end position="114"/>
    </location>
</feature>
<dbReference type="AlphaFoldDB" id="A0A564YWJ1"/>